<dbReference type="SUPFAM" id="SSF54001">
    <property type="entry name" value="Cysteine proteinases"/>
    <property type="match status" value="1"/>
</dbReference>
<dbReference type="RefSeq" id="WP_226742891.1">
    <property type="nucleotide sequence ID" value="NZ_CP150662.1"/>
</dbReference>
<keyword evidence="3" id="KW-1185">Reference proteome</keyword>
<sequence length="634" mass="72474">MIKSTLILIIFLFSIFCKAQDLSLSALSIPKELKENANAVIRNEQININILAVDEMIVTQKRTVTVLNKSGNTSAEMYEHYDNDTKITKLSAVIYDAFGKEIQKYSKGKFLDVSAVDGGTLYSDDRVKYLDYTPTTYPYTLVFESEYKTSSTGFIPSWVPVSRYFVAVESSKYTIVNSPNIPWRKKNLNFTNFDIKIDELENNITYSIQNQPAFEPENVSIDFREFVPRTIFALESFSLKGTLGNNPNWKDFGLWMHEKLLKGRDELSPETIAIVNKMVEGVTDPIEKAKLVYQYMQQKTRYISVQVGIGGWEPIAANLVDNVGYGDCKGLTNYTKALLDAVGVTSYYTVVYADDKIDIDKDFSSLQGNHVILNIPNNGKDIWLECTSQTMPFGFLGDFTDDRDVLVVTPEGGFIKRTASYKNEQNLQATKATIQLLESGNLTATIKKVSTGIQYDSSVGLERLTQDELIKGYKTGIWSYINNLEINKAVLDNDKNAIQFTEDVEVSIQNFATINESDYLFRVNVFNRNSFVPNKYKDRKLPLKIERGYKDTDEYIFTIPTNYKFESLPAATEIITKFGEYKLKFQQIDETSFSYSRELFIKDGVYPKEDYEEYRNFRRSIAKLENLRIAIIKK</sequence>
<accession>A0A2S7WE55</accession>
<dbReference type="InterPro" id="IPR024618">
    <property type="entry name" value="DUF3857"/>
</dbReference>
<evidence type="ECO:0000313" key="2">
    <source>
        <dbReference type="EMBL" id="PQJ75883.1"/>
    </source>
</evidence>
<dbReference type="AlphaFoldDB" id="A0A2S7WE55"/>
<dbReference type="InterPro" id="IPR038765">
    <property type="entry name" value="Papain-like_cys_pep_sf"/>
</dbReference>
<protein>
    <submittedName>
        <fullName evidence="2">DUF3857 domain-containing protein</fullName>
    </submittedName>
</protein>
<dbReference type="Gene3D" id="3.10.620.30">
    <property type="match status" value="1"/>
</dbReference>
<dbReference type="Proteomes" id="UP000237608">
    <property type="component" value="Unassembled WGS sequence"/>
</dbReference>
<dbReference type="EMBL" id="MSCL01000001">
    <property type="protein sequence ID" value="PQJ75883.1"/>
    <property type="molecule type" value="Genomic_DNA"/>
</dbReference>
<proteinExistence type="predicted"/>
<comment type="caution">
    <text evidence="2">The sequence shown here is derived from an EMBL/GenBank/DDBJ whole genome shotgun (WGS) entry which is preliminary data.</text>
</comment>
<name>A0A2S7WE55_9FLAO</name>
<dbReference type="Pfam" id="PF12969">
    <property type="entry name" value="DUF3857"/>
    <property type="match status" value="1"/>
</dbReference>
<evidence type="ECO:0000313" key="3">
    <source>
        <dbReference type="Proteomes" id="UP000237608"/>
    </source>
</evidence>
<gene>
    <name evidence="2" type="ORF">BTO13_11910</name>
</gene>
<feature type="domain" description="DUF3857" evidence="1">
    <location>
        <begin position="58"/>
        <end position="213"/>
    </location>
</feature>
<reference evidence="2 3" key="1">
    <citation type="submission" date="2016-12" db="EMBL/GenBank/DDBJ databases">
        <title>Trade-off between light-utilization and light-protection in marine flavobacteria.</title>
        <authorList>
            <person name="Kumagai Y."/>
            <person name="Yoshizawa S."/>
            <person name="Kogure K."/>
            <person name="Iwasaki W."/>
        </authorList>
    </citation>
    <scope>NUCLEOTIDE SEQUENCE [LARGE SCALE GENOMIC DNA]</scope>
    <source>
        <strain evidence="2 3">KCTC 22729</strain>
    </source>
</reference>
<dbReference type="Gene3D" id="2.60.120.1130">
    <property type="match status" value="1"/>
</dbReference>
<evidence type="ECO:0000259" key="1">
    <source>
        <dbReference type="Pfam" id="PF12969"/>
    </source>
</evidence>
<organism evidence="2 3">
    <name type="scientific">Polaribacter gangjinensis</name>
    <dbReference type="NCBI Taxonomy" id="574710"/>
    <lineage>
        <taxon>Bacteria</taxon>
        <taxon>Pseudomonadati</taxon>
        <taxon>Bacteroidota</taxon>
        <taxon>Flavobacteriia</taxon>
        <taxon>Flavobacteriales</taxon>
        <taxon>Flavobacteriaceae</taxon>
    </lineage>
</organism>